<feature type="transmembrane region" description="Helical" evidence="1">
    <location>
        <begin position="39"/>
        <end position="62"/>
    </location>
</feature>
<accession>D4BCC6</accession>
<gene>
    <name evidence="2" type="primary">kdpF</name>
    <name evidence="2" type="ORF">CIT292_08132</name>
</gene>
<dbReference type="EC" id="3.6.3.12" evidence="2"/>
<dbReference type="Proteomes" id="UP000003880">
    <property type="component" value="Unassembled WGS sequence"/>
</dbReference>
<dbReference type="EMBL" id="ABWL02000008">
    <property type="protein sequence ID" value="EFE08262.1"/>
    <property type="molecule type" value="Genomic_DNA"/>
</dbReference>
<dbReference type="NCBIfam" id="NF011332">
    <property type="entry name" value="PRK14748.1"/>
    <property type="match status" value="1"/>
</dbReference>
<evidence type="ECO:0000313" key="3">
    <source>
        <dbReference type="Proteomes" id="UP000003880"/>
    </source>
</evidence>
<evidence type="ECO:0000313" key="2">
    <source>
        <dbReference type="EMBL" id="EFE08262.1"/>
    </source>
</evidence>
<name>D4BCC6_9ENTR</name>
<keyword evidence="1" id="KW-1133">Transmembrane helix</keyword>
<proteinExistence type="predicted"/>
<organism evidence="2 3">
    <name type="scientific">Citrobacter youngae ATCC 29220</name>
    <dbReference type="NCBI Taxonomy" id="500640"/>
    <lineage>
        <taxon>Bacteria</taxon>
        <taxon>Pseudomonadati</taxon>
        <taxon>Pseudomonadota</taxon>
        <taxon>Gammaproteobacteria</taxon>
        <taxon>Enterobacterales</taxon>
        <taxon>Enterobacteriaceae</taxon>
        <taxon>Citrobacter</taxon>
        <taxon>Citrobacter freundii complex</taxon>
    </lineage>
</organism>
<keyword evidence="1" id="KW-0812">Transmembrane</keyword>
<sequence length="67" mass="7647">MVFAIFILFLHPARRFLRNLCKQKSTLWLSHLCHWRCTVSAGVITGVVLVVLLLGYLVYALINAEAF</sequence>
<comment type="caution">
    <text evidence="2">The sequence shown here is derived from an EMBL/GenBank/DDBJ whole genome shotgun (WGS) entry which is preliminary data.</text>
</comment>
<evidence type="ECO:0000256" key="1">
    <source>
        <dbReference type="SAM" id="Phobius"/>
    </source>
</evidence>
<dbReference type="HOGENOM" id="CLU_201731_0_0_6"/>
<dbReference type="NCBIfam" id="TIGR02115">
    <property type="entry name" value="potass_kdpF"/>
    <property type="match status" value="1"/>
</dbReference>
<dbReference type="InterPro" id="IPR011726">
    <property type="entry name" value="KdpF"/>
</dbReference>
<reference evidence="2 3" key="1">
    <citation type="submission" date="2010-02" db="EMBL/GenBank/DDBJ databases">
        <authorList>
            <person name="Weinstock G."/>
            <person name="Sodergren E."/>
            <person name="Clifton S."/>
            <person name="Fulton L."/>
            <person name="Fulton B."/>
            <person name="Courtney L."/>
            <person name="Fronick C."/>
            <person name="Harrison M."/>
            <person name="Strong C."/>
            <person name="Farmer C."/>
            <person name="Delahaunty K."/>
            <person name="Markovic C."/>
            <person name="Hall O."/>
            <person name="Minx P."/>
            <person name="Tomlinson C."/>
            <person name="Mitreva M."/>
            <person name="Nelson J."/>
            <person name="Hou S."/>
            <person name="Wollam A."/>
            <person name="Pepin K.H."/>
            <person name="Johnson M."/>
            <person name="Bhonagiri V."/>
            <person name="Zhang X."/>
            <person name="Suruliraj S."/>
            <person name="Warren W."/>
            <person name="Chinwalla A."/>
            <person name="Mardis E.R."/>
            <person name="Wilson R.K."/>
        </authorList>
    </citation>
    <scope>NUCLEOTIDE SEQUENCE [LARGE SCALE GENOMIC DNA]</scope>
    <source>
        <strain evidence="2 3">ATCC 29220</strain>
    </source>
</reference>
<dbReference type="AlphaFoldDB" id="D4BCC6"/>
<dbReference type="GO" id="GO:0005886">
    <property type="term" value="C:plasma membrane"/>
    <property type="evidence" value="ECO:0007669"/>
    <property type="project" value="InterPro"/>
</dbReference>
<keyword evidence="2" id="KW-0378">Hydrolase</keyword>
<dbReference type="GO" id="GO:0008556">
    <property type="term" value="F:P-type potassium transmembrane transporter activity"/>
    <property type="evidence" value="ECO:0007669"/>
    <property type="project" value="InterPro"/>
</dbReference>
<dbReference type="eggNOG" id="ENOG5033FWD">
    <property type="taxonomic scope" value="Bacteria"/>
</dbReference>
<dbReference type="Pfam" id="PF09604">
    <property type="entry name" value="Potass_KdpF"/>
    <property type="match status" value="1"/>
</dbReference>
<dbReference type="GO" id="GO:0016787">
    <property type="term" value="F:hydrolase activity"/>
    <property type="evidence" value="ECO:0007669"/>
    <property type="project" value="UniProtKB-KW"/>
</dbReference>
<keyword evidence="1" id="KW-0472">Membrane</keyword>
<protein>
    <submittedName>
        <fullName evidence="2">K+-transporting ATPase, F subunit</fullName>
        <ecNumber evidence="2">3.6.3.12</ecNumber>
    </submittedName>
</protein>